<proteinExistence type="predicted"/>
<evidence type="ECO:0000313" key="2">
    <source>
        <dbReference type="Proteomes" id="UP000436911"/>
    </source>
</evidence>
<sequence length="82" mass="9667">MYEMTKTKGSFTKMRTLRWRLAITFLKIVFRKEERLIYSLKALGMSDLFCVRALEFAYHLDNHSASMLIGKFIANPFTEPKI</sequence>
<reference evidence="1 2" key="1">
    <citation type="submission" date="2018-08" db="EMBL/GenBank/DDBJ databases">
        <title>Genome sequencing of Agrobacterium vitis strain ICMP 10754.</title>
        <authorList>
            <person name="Visnovsky S.B."/>
            <person name="Pitman A.R."/>
        </authorList>
    </citation>
    <scope>NUCLEOTIDE SEQUENCE [LARGE SCALE GENOMIC DNA]</scope>
    <source>
        <strain evidence="1 2">ICMP 10754</strain>
    </source>
</reference>
<protein>
    <submittedName>
        <fullName evidence="1">Uncharacterized protein</fullName>
    </submittedName>
</protein>
<evidence type="ECO:0000313" key="1">
    <source>
        <dbReference type="EMBL" id="KAA3525297.1"/>
    </source>
</evidence>
<accession>A0A368NJ55</accession>
<comment type="caution">
    <text evidence="1">The sequence shown here is derived from an EMBL/GenBank/DDBJ whole genome shotgun (WGS) entry which is preliminary data.</text>
</comment>
<dbReference type="Proteomes" id="UP000436911">
    <property type="component" value="Unassembled WGS sequence"/>
</dbReference>
<gene>
    <name evidence="1" type="ORF">DXT89_18370</name>
</gene>
<dbReference type="AlphaFoldDB" id="A0A368NJ55"/>
<organism evidence="1 2">
    <name type="scientific">Agrobacterium vitis</name>
    <name type="common">Rhizobium vitis</name>
    <dbReference type="NCBI Taxonomy" id="373"/>
    <lineage>
        <taxon>Bacteria</taxon>
        <taxon>Pseudomonadati</taxon>
        <taxon>Pseudomonadota</taxon>
        <taxon>Alphaproteobacteria</taxon>
        <taxon>Hyphomicrobiales</taxon>
        <taxon>Rhizobiaceae</taxon>
        <taxon>Rhizobium/Agrobacterium group</taxon>
        <taxon>Agrobacterium</taxon>
    </lineage>
</organism>
<dbReference type="EMBL" id="QUSG01000012">
    <property type="protein sequence ID" value="KAA3525297.1"/>
    <property type="molecule type" value="Genomic_DNA"/>
</dbReference>
<name>A0A368NJ55_AGRVI</name>